<organism evidence="2 3">
    <name type="scientific">Porphyridium purpureum</name>
    <name type="common">Red alga</name>
    <name type="synonym">Porphyridium cruentum</name>
    <dbReference type="NCBI Taxonomy" id="35688"/>
    <lineage>
        <taxon>Eukaryota</taxon>
        <taxon>Rhodophyta</taxon>
        <taxon>Bangiophyceae</taxon>
        <taxon>Porphyridiales</taxon>
        <taxon>Porphyridiaceae</taxon>
        <taxon>Porphyridium</taxon>
    </lineage>
</organism>
<accession>A0A5J4YU35</accession>
<comment type="caution">
    <text evidence="2">The sequence shown here is derived from an EMBL/GenBank/DDBJ whole genome shotgun (WGS) entry which is preliminary data.</text>
</comment>
<feature type="compositionally biased region" description="Basic and acidic residues" evidence="1">
    <location>
        <begin position="77"/>
        <end position="94"/>
    </location>
</feature>
<name>A0A5J4YU35_PORPP</name>
<dbReference type="EMBL" id="VRMN01000004">
    <property type="protein sequence ID" value="KAA8495019.1"/>
    <property type="molecule type" value="Genomic_DNA"/>
</dbReference>
<evidence type="ECO:0000256" key="1">
    <source>
        <dbReference type="SAM" id="MobiDB-lite"/>
    </source>
</evidence>
<evidence type="ECO:0000313" key="3">
    <source>
        <dbReference type="Proteomes" id="UP000324585"/>
    </source>
</evidence>
<evidence type="ECO:0000313" key="2">
    <source>
        <dbReference type="EMBL" id="KAA8495019.1"/>
    </source>
</evidence>
<protein>
    <submittedName>
        <fullName evidence="2">Uncharacterized protein</fullName>
    </submittedName>
</protein>
<reference evidence="3" key="1">
    <citation type="journal article" date="2019" name="Nat. Commun.">
        <title>Expansion of phycobilisome linker gene families in mesophilic red algae.</title>
        <authorList>
            <person name="Lee J."/>
            <person name="Kim D."/>
            <person name="Bhattacharya D."/>
            <person name="Yoon H.S."/>
        </authorList>
    </citation>
    <scope>NUCLEOTIDE SEQUENCE [LARGE SCALE GENOMIC DNA]</scope>
    <source>
        <strain evidence="3">CCMP 1328</strain>
    </source>
</reference>
<feature type="region of interest" description="Disordered" evidence="1">
    <location>
        <begin position="17"/>
        <end position="122"/>
    </location>
</feature>
<proteinExistence type="predicted"/>
<keyword evidence="3" id="KW-1185">Reference proteome</keyword>
<dbReference type="Proteomes" id="UP000324585">
    <property type="component" value="Unassembled WGS sequence"/>
</dbReference>
<gene>
    <name evidence="2" type="ORF">FVE85_3260</name>
</gene>
<sequence length="193" mass="21795">MSTAKDTSLRHLFSFARPASALGSDEPTPLFPLLSSTQEPNEKADFSLQLVAAEKQDENRQQTQATERAADPQPPKPETEDARAQVRSTRADERKRKRGKKAAAGRSDTYGDAVPENSVLPHSTSHVLPKRRIVDEALVYAQAHSFVASNDVQWDLEGEHAWDEWRATWKRDLKQRRKEKLRGRRIGDAVKSK</sequence>
<dbReference type="AlphaFoldDB" id="A0A5J4YU35"/>